<dbReference type="AlphaFoldDB" id="A0A558HNI8"/>
<proteinExistence type="inferred from homology"/>
<sequence>MSASVSVPVSGSVPASASSSALRILLAPDSFKEALAASDAADAMATGIRRVLPDATLDLCPLGDGGEGTLAALLAAASESDPIEARRCQVQDPLGRKVSAQWGWQPGSRTAIVELAEASGLHLLSPDERDARIASTHGVGELILAALDAGAEQLILTLGGSATNDGGSGMLQALGLRLLDAQGEALPPGGAALAQLASLDASGLDARLATLNVAAAVDVDNPLCGPRGATAVFGPQKGASAAQVAELDAALAHFARLSTDVLCGDQSTLAGAGAAGGMGYAAAAWLSGALRPGIELVMERLNVTERLSQCDLLITGEGGLDGQSLGGKTPIGAARAARAAGVPAIVLAGRLSEGWQAAHDEGVSAVFTLCDSAMPLEQALARTPELLADRCEAIMRLWLIARRAQG</sequence>
<accession>A0A558HNI8</accession>
<comment type="similarity">
    <text evidence="1 4">Belongs to the glycerate kinase type-1 family.</text>
</comment>
<dbReference type="GO" id="GO:0031388">
    <property type="term" value="P:organic acid phosphorylation"/>
    <property type="evidence" value="ECO:0007669"/>
    <property type="project" value="UniProtKB-UniRule"/>
</dbReference>
<reference evidence="5 6" key="1">
    <citation type="submission" date="2019-07" db="EMBL/GenBank/DDBJ databases">
        <title>Diversity of Bacteria from Kongsfjorden, Arctic.</title>
        <authorList>
            <person name="Yu Y."/>
        </authorList>
    </citation>
    <scope>NUCLEOTIDE SEQUENCE [LARGE SCALE GENOMIC DNA]</scope>
    <source>
        <strain evidence="5 6">SM1923</strain>
    </source>
</reference>
<evidence type="ECO:0000256" key="2">
    <source>
        <dbReference type="ARBA" id="ARBA00022679"/>
    </source>
</evidence>
<keyword evidence="6" id="KW-1185">Reference proteome</keyword>
<organism evidence="5 6">
    <name type="scientific">Cobetia crustatorum</name>
    <dbReference type="NCBI Taxonomy" id="553385"/>
    <lineage>
        <taxon>Bacteria</taxon>
        <taxon>Pseudomonadati</taxon>
        <taxon>Pseudomonadota</taxon>
        <taxon>Gammaproteobacteria</taxon>
        <taxon>Oceanospirillales</taxon>
        <taxon>Halomonadaceae</taxon>
        <taxon>Cobetia</taxon>
    </lineage>
</organism>
<dbReference type="InterPro" id="IPR018197">
    <property type="entry name" value="Glycerate_kinase_RE-like"/>
</dbReference>
<name>A0A558HNI8_9GAMM</name>
<dbReference type="InterPro" id="IPR036129">
    <property type="entry name" value="Glycerate_kinase_sf"/>
</dbReference>
<dbReference type="InterPro" id="IPR004381">
    <property type="entry name" value="Glycerate_kinase"/>
</dbReference>
<dbReference type="PANTHER" id="PTHR21599">
    <property type="entry name" value="GLYCERATE KINASE"/>
    <property type="match status" value="1"/>
</dbReference>
<dbReference type="RefSeq" id="WP_024951754.1">
    <property type="nucleotide sequence ID" value="NZ_CAWOWR010000107.1"/>
</dbReference>
<dbReference type="PANTHER" id="PTHR21599:SF0">
    <property type="entry name" value="GLYCERATE KINASE"/>
    <property type="match status" value="1"/>
</dbReference>
<dbReference type="OrthoDB" id="9774290at2"/>
<evidence type="ECO:0000313" key="6">
    <source>
        <dbReference type="Proteomes" id="UP000319941"/>
    </source>
</evidence>
<dbReference type="EMBL" id="VNFH01000005">
    <property type="protein sequence ID" value="TVU70696.1"/>
    <property type="molecule type" value="Genomic_DNA"/>
</dbReference>
<evidence type="ECO:0000256" key="3">
    <source>
        <dbReference type="ARBA" id="ARBA00022777"/>
    </source>
</evidence>
<gene>
    <name evidence="5" type="ORF">FQP86_08775</name>
</gene>
<dbReference type="PIRSF" id="PIRSF006078">
    <property type="entry name" value="GlxK"/>
    <property type="match status" value="1"/>
</dbReference>
<evidence type="ECO:0000256" key="1">
    <source>
        <dbReference type="ARBA" id="ARBA00006284"/>
    </source>
</evidence>
<evidence type="ECO:0000313" key="5">
    <source>
        <dbReference type="EMBL" id="TVU70696.1"/>
    </source>
</evidence>
<keyword evidence="2 4" id="KW-0808">Transferase</keyword>
<dbReference type="Gene3D" id="3.90.1510.10">
    <property type="entry name" value="Glycerate kinase, domain 2"/>
    <property type="match status" value="1"/>
</dbReference>
<evidence type="ECO:0000256" key="4">
    <source>
        <dbReference type="PIRNR" id="PIRNR006078"/>
    </source>
</evidence>
<dbReference type="Pfam" id="PF02595">
    <property type="entry name" value="Gly_kinase"/>
    <property type="match status" value="1"/>
</dbReference>
<dbReference type="Proteomes" id="UP000319941">
    <property type="component" value="Unassembled WGS sequence"/>
</dbReference>
<dbReference type="NCBIfam" id="TIGR00045">
    <property type="entry name" value="glycerate kinase"/>
    <property type="match status" value="1"/>
</dbReference>
<dbReference type="GO" id="GO:0008887">
    <property type="term" value="F:glycerate kinase activity"/>
    <property type="evidence" value="ECO:0007669"/>
    <property type="project" value="UniProtKB-UniRule"/>
</dbReference>
<comment type="caution">
    <text evidence="5">The sequence shown here is derived from an EMBL/GenBank/DDBJ whole genome shotgun (WGS) entry which is preliminary data.</text>
</comment>
<keyword evidence="3 4" id="KW-0418">Kinase</keyword>
<protein>
    <submittedName>
        <fullName evidence="5">Glycerate kinase</fullName>
    </submittedName>
</protein>
<dbReference type="InterPro" id="IPR018193">
    <property type="entry name" value="Glyc_kinase_flavodox-like_fold"/>
</dbReference>
<dbReference type="SUPFAM" id="SSF110738">
    <property type="entry name" value="Glycerate kinase I"/>
    <property type="match status" value="1"/>
</dbReference>
<dbReference type="Gene3D" id="3.40.50.10350">
    <property type="entry name" value="Glycerate kinase, domain 1"/>
    <property type="match status" value="1"/>
</dbReference>
<dbReference type="STRING" id="553385.GCA_000591415_01591"/>